<name>X6NC80_RETFI</name>
<keyword evidence="1" id="KW-0472">Membrane</keyword>
<keyword evidence="1" id="KW-0812">Transmembrane</keyword>
<evidence type="ECO:0000256" key="1">
    <source>
        <dbReference type="SAM" id="Phobius"/>
    </source>
</evidence>
<reference evidence="2 3" key="1">
    <citation type="journal article" date="2013" name="Curr. Biol.">
        <title>The Genome of the Foraminiferan Reticulomyxa filosa.</title>
        <authorList>
            <person name="Glockner G."/>
            <person name="Hulsmann N."/>
            <person name="Schleicher M."/>
            <person name="Noegel A.A."/>
            <person name="Eichinger L."/>
            <person name="Gallinger C."/>
            <person name="Pawlowski J."/>
            <person name="Sierra R."/>
            <person name="Euteneuer U."/>
            <person name="Pillet L."/>
            <person name="Moustafa A."/>
            <person name="Platzer M."/>
            <person name="Groth M."/>
            <person name="Szafranski K."/>
            <person name="Schliwa M."/>
        </authorList>
    </citation>
    <scope>NUCLEOTIDE SEQUENCE [LARGE SCALE GENOMIC DNA]</scope>
</reference>
<keyword evidence="1" id="KW-1133">Transmembrane helix</keyword>
<dbReference type="GO" id="GO:0016020">
    <property type="term" value="C:membrane"/>
    <property type="evidence" value="ECO:0007669"/>
    <property type="project" value="InterPro"/>
</dbReference>
<sequence>MPSRKLDMEEMYRLEAQSLLLGQGSIFDHSINENVYKYAKENFVSNLTGSEWWEICLVISLFPVACFVSNIIAHYSIWSLKRGLTRNGWHQFILEFGVIVIPNVLCLCLNTHSWRLHIFVITLELFGGLLFAIKAKYQMNISLVSWNNDFPMGCDQQHKLFLSV</sequence>
<feature type="transmembrane region" description="Helical" evidence="1">
    <location>
        <begin position="52"/>
        <end position="72"/>
    </location>
</feature>
<dbReference type="GO" id="GO:0016746">
    <property type="term" value="F:acyltransferase activity"/>
    <property type="evidence" value="ECO:0007669"/>
    <property type="project" value="InterPro"/>
</dbReference>
<protein>
    <submittedName>
        <fullName evidence="2">Uncharacterized protein</fullName>
    </submittedName>
</protein>
<dbReference type="AlphaFoldDB" id="X6NC80"/>
<accession>X6NC80</accession>
<comment type="caution">
    <text evidence="2">The sequence shown here is derived from an EMBL/GenBank/DDBJ whole genome shotgun (WGS) entry which is preliminary data.</text>
</comment>
<feature type="transmembrane region" description="Helical" evidence="1">
    <location>
        <begin position="92"/>
        <end position="110"/>
    </location>
</feature>
<gene>
    <name evidence="2" type="ORF">RFI_13817</name>
</gene>
<dbReference type="EMBL" id="ASPP01009999">
    <property type="protein sequence ID" value="ETO23364.1"/>
    <property type="molecule type" value="Genomic_DNA"/>
</dbReference>
<proteinExistence type="predicted"/>
<dbReference type="InterPro" id="IPR009447">
    <property type="entry name" value="PIGW/GWT1"/>
</dbReference>
<keyword evidence="3" id="KW-1185">Reference proteome</keyword>
<feature type="transmembrane region" description="Helical" evidence="1">
    <location>
        <begin position="116"/>
        <end position="133"/>
    </location>
</feature>
<dbReference type="Proteomes" id="UP000023152">
    <property type="component" value="Unassembled WGS sequence"/>
</dbReference>
<dbReference type="GO" id="GO:0006506">
    <property type="term" value="P:GPI anchor biosynthetic process"/>
    <property type="evidence" value="ECO:0007669"/>
    <property type="project" value="InterPro"/>
</dbReference>
<evidence type="ECO:0000313" key="2">
    <source>
        <dbReference type="EMBL" id="ETO23364.1"/>
    </source>
</evidence>
<organism evidence="2 3">
    <name type="scientific">Reticulomyxa filosa</name>
    <dbReference type="NCBI Taxonomy" id="46433"/>
    <lineage>
        <taxon>Eukaryota</taxon>
        <taxon>Sar</taxon>
        <taxon>Rhizaria</taxon>
        <taxon>Retaria</taxon>
        <taxon>Foraminifera</taxon>
        <taxon>Monothalamids</taxon>
        <taxon>Reticulomyxidae</taxon>
        <taxon>Reticulomyxa</taxon>
    </lineage>
</organism>
<evidence type="ECO:0000313" key="3">
    <source>
        <dbReference type="Proteomes" id="UP000023152"/>
    </source>
</evidence>
<dbReference type="Pfam" id="PF06423">
    <property type="entry name" value="GWT1"/>
    <property type="match status" value="1"/>
</dbReference>